<dbReference type="AlphaFoldDB" id="A0A327SIZ6"/>
<evidence type="ECO:0000313" key="2">
    <source>
        <dbReference type="Proteomes" id="UP000248987"/>
    </source>
</evidence>
<sequence length="157" mass="17556">MIQKMKSDLHLKQQLYDQCVDFVEKRHLKIQNQIKEIQEALTSETKSSAGDKHETGRAMLQLEREKVGQQLSEIEKVIENLSKIDVAKSSDTIGLGSVIFTSSANYFIAISAGQLEVNSELFYAISPTTPIGLLLTGKNSGDEIVFRDQSFVIKDSY</sequence>
<evidence type="ECO:0008006" key="3">
    <source>
        <dbReference type="Google" id="ProtNLM"/>
    </source>
</evidence>
<proteinExistence type="predicted"/>
<keyword evidence="2" id="KW-1185">Reference proteome</keyword>
<accession>A0A327SIZ6</accession>
<comment type="caution">
    <text evidence="1">The sequence shown here is derived from an EMBL/GenBank/DDBJ whole genome shotgun (WGS) entry which is preliminary data.</text>
</comment>
<evidence type="ECO:0000313" key="1">
    <source>
        <dbReference type="EMBL" id="RAJ25737.1"/>
    </source>
</evidence>
<reference evidence="1 2" key="1">
    <citation type="submission" date="2018-06" db="EMBL/GenBank/DDBJ databases">
        <title>Genomic Encyclopedia of Archaeal and Bacterial Type Strains, Phase II (KMG-II): from individual species to whole genera.</title>
        <authorList>
            <person name="Goeker M."/>
        </authorList>
    </citation>
    <scope>NUCLEOTIDE SEQUENCE [LARGE SCALE GENOMIC DNA]</scope>
    <source>
        <strain evidence="1 2">DSM 12408</strain>
    </source>
</reference>
<dbReference type="Proteomes" id="UP000248987">
    <property type="component" value="Unassembled WGS sequence"/>
</dbReference>
<name>A0A327SIZ6_9FLAO</name>
<protein>
    <recommendedName>
        <fullName evidence="3">3-oxoacyl-ACP synthase</fullName>
    </recommendedName>
</protein>
<organism evidence="1 2">
    <name type="scientific">Gelidibacter algens</name>
    <dbReference type="NCBI Taxonomy" id="49280"/>
    <lineage>
        <taxon>Bacteria</taxon>
        <taxon>Pseudomonadati</taxon>
        <taxon>Bacteroidota</taxon>
        <taxon>Flavobacteriia</taxon>
        <taxon>Flavobacteriales</taxon>
        <taxon>Flavobacteriaceae</taxon>
        <taxon>Gelidibacter</taxon>
    </lineage>
</organism>
<dbReference type="EMBL" id="QLLQ01000003">
    <property type="protein sequence ID" value="RAJ25737.1"/>
    <property type="molecule type" value="Genomic_DNA"/>
</dbReference>
<gene>
    <name evidence="1" type="ORF">LX77_01152</name>
</gene>